<dbReference type="RefSeq" id="WP_073390090.1">
    <property type="nucleotide sequence ID" value="NZ_FQVU01000003.1"/>
</dbReference>
<protein>
    <submittedName>
        <fullName evidence="1">Uncharacterized protein</fullName>
    </submittedName>
</protein>
<dbReference type="AlphaFoldDB" id="A0A1M5KPN2"/>
<accession>A0A1M5KPN2</accession>
<dbReference type="EMBL" id="FQVU01000003">
    <property type="protein sequence ID" value="SHG54718.1"/>
    <property type="molecule type" value="Genomic_DNA"/>
</dbReference>
<dbReference type="STRING" id="1206085.SAMN05443575_2222"/>
<evidence type="ECO:0000313" key="1">
    <source>
        <dbReference type="EMBL" id="SHG54718.1"/>
    </source>
</evidence>
<proteinExistence type="predicted"/>
<gene>
    <name evidence="1" type="ORF">SAMN05443575_2222</name>
</gene>
<sequence length="762" mass="80007">MIITLSSPPISLVGDVDPTIQELVNLIPDFSAGQRLHGLYVNHVMAQLPGNYSQMFGTGPSFRSVFYPGWQQDPLTGLLGDTGLDDGWWSGFAIAVLCQAIADMGSDIRGQMLGDKINGDIQGMNATLRSRSARVYANVLGASFTPLTELLTRLPDRAAAKQQYHDALLDNVLNHQLWYQAGAWTNPDWELFNAYAKYIVLGASDAEVDALIGELAADGLPIPPIVDQSGWRTYANELRDKPDVDLNDVRDACAGPVTAATYVSQSRIPNGNCYEFTANSQPGSSYRQLPGGGCCFAADTQVLDGTGQPVPMSGLRPGDLVLTRDATAAVGYVATPLRGERPLYRPAGGGAAFTATHPVVNAAAELHGQPQPAVLAVEPTALLDALPLFAAGGVGPLGAGSRLWHRRPGSGVPVDAVTVTGVEPVRPIPADEHLLDLHLAPSDGSRQEFWVGDGTTFHLACPEFPVLDSAGASAYSVVALMEALVASNGPDGAGWPADTVQVIQDLGVGIFGNALEHALATTPSFDAPPATGTVVERVARLYSQLEDSSPATSALVASLFDGLLSATGQWLPSLVSTGWRTSTLLGGGVLALTVFDLALLPGSLIRHDDDLRLDLTVVGRRSSESVSLWPQPGPDDTAFHRRIDRVTHIDLGADEPTSISLRIVRNGETLPRVFADAPLGSGEHRLRSALLRDASGNTVGEVRFDARCLGREAAAAELGSSGLWTGAAASSYAQALGTAMVAPVLAGIRTACANRPIVAVAG</sequence>
<reference evidence="2" key="1">
    <citation type="submission" date="2016-11" db="EMBL/GenBank/DDBJ databases">
        <authorList>
            <person name="Varghese N."/>
            <person name="Submissions S."/>
        </authorList>
    </citation>
    <scope>NUCLEOTIDE SEQUENCE [LARGE SCALE GENOMIC DNA]</scope>
    <source>
        <strain evidence="2">DSM 45627</strain>
    </source>
</reference>
<keyword evidence="2" id="KW-1185">Reference proteome</keyword>
<dbReference type="Proteomes" id="UP000186132">
    <property type="component" value="Unassembled WGS sequence"/>
</dbReference>
<dbReference type="OrthoDB" id="582519at2"/>
<organism evidence="1 2">
    <name type="scientific">Jatrophihabitans endophyticus</name>
    <dbReference type="NCBI Taxonomy" id="1206085"/>
    <lineage>
        <taxon>Bacteria</taxon>
        <taxon>Bacillati</taxon>
        <taxon>Actinomycetota</taxon>
        <taxon>Actinomycetes</taxon>
        <taxon>Jatrophihabitantales</taxon>
        <taxon>Jatrophihabitantaceae</taxon>
        <taxon>Jatrophihabitans</taxon>
    </lineage>
</organism>
<dbReference type="InterPro" id="IPR036844">
    <property type="entry name" value="Hint_dom_sf"/>
</dbReference>
<evidence type="ECO:0000313" key="2">
    <source>
        <dbReference type="Proteomes" id="UP000186132"/>
    </source>
</evidence>
<dbReference type="SUPFAM" id="SSF51294">
    <property type="entry name" value="Hedgehog/intein (Hint) domain"/>
    <property type="match status" value="1"/>
</dbReference>
<name>A0A1M5KPN2_9ACTN</name>